<proteinExistence type="predicted"/>
<name>A2BM00_HYPBU</name>
<protein>
    <submittedName>
        <fullName evidence="2">Conserved archaeal protein</fullName>
    </submittedName>
</protein>
<sequence length="566" mass="61026">MAVDLFSDVLKLVDGLRGFELVASLARFHRVQGGDDIVVAVEHVGQVLEELGVEVRLEVFRGPLGLGEFWGFGEPRGWRLGGGRVEVWEDVGGWKTVASVEDTPLTVVVHSPPGSVEERVRLAAEPADAGEDDIVVSPEFDAYKYYRFAERGVTGIIGTHRGPGVRYWGLFPAFFIEEPRVPAVSLEYNTAMNLVGKRVRITVESEYHGFPSTPILVARVGPEGAPCIALYAHACHPRPGAHDNASGVAVLVEALYALKELLGRDSWFSVCGIVVPEYTGSMAVFAQHIVDPQEVVAAVSVDMVAADLAATGGSLHLVASPLPLASPLDPLLDVFLGHVEGYAGFEFYSVGSDHDVTISLGIPGSMVNEWPDRYYHTSLDEPGNLSAERLRATAAAIAAAVAALARLGPEKAAKLAGLWARHQASKLSARAYAGEPLDMTAAAELEKLAVEHASTRIKALASGGQPEPPWPFEFELSLRAPMSKLYLYAHRHVEAYRELLKALEDDREKVLQRLLVLGSGTASRRVVELYARGVLGLKHAEKKADLVVKALTAKPQQRAASGKHEG</sequence>
<dbReference type="EnsemblBacteria" id="ABM81011">
    <property type="protein sequence ID" value="ABM81011"/>
    <property type="gene ID" value="Hbut_1177"/>
</dbReference>
<dbReference type="Pfam" id="PF04389">
    <property type="entry name" value="Peptidase_M28"/>
    <property type="match status" value="1"/>
</dbReference>
<dbReference type="GeneID" id="4782632"/>
<evidence type="ECO:0000259" key="1">
    <source>
        <dbReference type="Pfam" id="PF04389"/>
    </source>
</evidence>
<reference evidence="2 3" key="1">
    <citation type="journal article" date="2007" name="Archaea">
        <title>The genome of Hyperthermus butylicus: a sulfur-reducing, peptide fermenting, neutrophilic Crenarchaeote growing up to 108 degrees C.</title>
        <authorList>
            <person name="Brugger K."/>
            <person name="Chen L."/>
            <person name="Stark M."/>
            <person name="Zibat A."/>
            <person name="Redder P."/>
            <person name="Ruepp A."/>
            <person name="Awayez M."/>
            <person name="She Q."/>
            <person name="Garrett R.A."/>
            <person name="Klenk H.P."/>
        </authorList>
    </citation>
    <scope>NUCLEOTIDE SEQUENCE [LARGE SCALE GENOMIC DNA]</scope>
    <source>
        <strain evidence="3">DSM 5456 / JCM 9403 / PLM1-5</strain>
    </source>
</reference>
<dbReference type="AlphaFoldDB" id="A2BM00"/>
<dbReference type="OrthoDB" id="18376at2157"/>
<gene>
    <name evidence="2" type="ordered locus">Hbut_1177</name>
</gene>
<dbReference type="Gene3D" id="3.40.630.10">
    <property type="entry name" value="Zn peptidases"/>
    <property type="match status" value="1"/>
</dbReference>
<dbReference type="EMBL" id="CP000493">
    <property type="protein sequence ID" value="ABM81011.1"/>
    <property type="molecule type" value="Genomic_DNA"/>
</dbReference>
<dbReference type="SUPFAM" id="SSF53187">
    <property type="entry name" value="Zn-dependent exopeptidases"/>
    <property type="match status" value="1"/>
</dbReference>
<evidence type="ECO:0000313" key="2">
    <source>
        <dbReference type="EMBL" id="ABM81011.1"/>
    </source>
</evidence>
<dbReference type="KEGG" id="hbu:Hbut_1177"/>
<dbReference type="eggNOG" id="arCOG02959">
    <property type="taxonomic scope" value="Archaea"/>
</dbReference>
<feature type="domain" description="Peptidase M28" evidence="1">
    <location>
        <begin position="227"/>
        <end position="400"/>
    </location>
</feature>
<dbReference type="InterPro" id="IPR007484">
    <property type="entry name" value="Peptidase_M28"/>
</dbReference>
<accession>A2BM00</accession>
<dbReference type="STRING" id="415426.Hbut_1177"/>
<dbReference type="RefSeq" id="WP_011822329.1">
    <property type="nucleotide sequence ID" value="NC_008818.1"/>
</dbReference>
<dbReference type="Proteomes" id="UP000002593">
    <property type="component" value="Chromosome"/>
</dbReference>
<dbReference type="CDD" id="cd05643">
    <property type="entry name" value="M28_like"/>
    <property type="match status" value="1"/>
</dbReference>
<evidence type="ECO:0000313" key="3">
    <source>
        <dbReference type="Proteomes" id="UP000002593"/>
    </source>
</evidence>
<organism evidence="2 3">
    <name type="scientific">Hyperthermus butylicus (strain DSM 5456 / JCM 9403 / PLM1-5)</name>
    <dbReference type="NCBI Taxonomy" id="415426"/>
    <lineage>
        <taxon>Archaea</taxon>
        <taxon>Thermoproteota</taxon>
        <taxon>Thermoprotei</taxon>
        <taxon>Desulfurococcales</taxon>
        <taxon>Pyrodictiaceae</taxon>
        <taxon>Hyperthermus</taxon>
    </lineage>
</organism>
<keyword evidence="3" id="KW-1185">Reference proteome</keyword>
<dbReference type="HOGENOM" id="CLU_035477_0_0_2"/>